<dbReference type="InterPro" id="IPR003347">
    <property type="entry name" value="JmjC_dom"/>
</dbReference>
<feature type="compositionally biased region" description="Low complexity" evidence="1">
    <location>
        <begin position="1208"/>
        <end position="1227"/>
    </location>
</feature>
<comment type="caution">
    <text evidence="3">The sequence shown here is derived from an EMBL/GenBank/DDBJ whole genome shotgun (WGS) entry which is preliminary data.</text>
</comment>
<feature type="domain" description="JmjC" evidence="2">
    <location>
        <begin position="151"/>
        <end position="304"/>
    </location>
</feature>
<feature type="compositionally biased region" description="Polar residues" evidence="1">
    <location>
        <begin position="1194"/>
        <end position="1207"/>
    </location>
</feature>
<dbReference type="STRING" id="71717.A0A4Y7SXQ7"/>
<feature type="region of interest" description="Disordered" evidence="1">
    <location>
        <begin position="625"/>
        <end position="969"/>
    </location>
</feature>
<dbReference type="PROSITE" id="PS51184">
    <property type="entry name" value="JMJC"/>
    <property type="match status" value="1"/>
</dbReference>
<proteinExistence type="predicted"/>
<feature type="compositionally biased region" description="Low complexity" evidence="1">
    <location>
        <begin position="1105"/>
        <end position="1123"/>
    </location>
</feature>
<keyword evidence="4" id="KW-1185">Reference proteome</keyword>
<evidence type="ECO:0000259" key="2">
    <source>
        <dbReference type="PROSITE" id="PS51184"/>
    </source>
</evidence>
<feature type="compositionally biased region" description="Low complexity" evidence="1">
    <location>
        <begin position="697"/>
        <end position="715"/>
    </location>
</feature>
<dbReference type="SUPFAM" id="SSF51197">
    <property type="entry name" value="Clavaminate synthase-like"/>
    <property type="match status" value="1"/>
</dbReference>
<dbReference type="Gene3D" id="2.60.120.650">
    <property type="entry name" value="Cupin"/>
    <property type="match status" value="1"/>
</dbReference>
<name>A0A4Y7SXQ7_COPMI</name>
<dbReference type="EMBL" id="QPFP01000047">
    <property type="protein sequence ID" value="TEB26647.1"/>
    <property type="molecule type" value="Genomic_DNA"/>
</dbReference>
<feature type="region of interest" description="Disordered" evidence="1">
    <location>
        <begin position="1064"/>
        <end position="1335"/>
    </location>
</feature>
<accession>A0A4Y7SXQ7</accession>
<evidence type="ECO:0000313" key="4">
    <source>
        <dbReference type="Proteomes" id="UP000298030"/>
    </source>
</evidence>
<dbReference type="SMART" id="SM00558">
    <property type="entry name" value="JmjC"/>
    <property type="match status" value="1"/>
</dbReference>
<dbReference type="OrthoDB" id="298344at2759"/>
<evidence type="ECO:0000313" key="3">
    <source>
        <dbReference type="EMBL" id="TEB26647.1"/>
    </source>
</evidence>
<feature type="compositionally biased region" description="Polar residues" evidence="1">
    <location>
        <begin position="785"/>
        <end position="796"/>
    </location>
</feature>
<reference evidence="3 4" key="1">
    <citation type="journal article" date="2019" name="Nat. Ecol. Evol.">
        <title>Megaphylogeny resolves global patterns of mushroom evolution.</title>
        <authorList>
            <person name="Varga T."/>
            <person name="Krizsan K."/>
            <person name="Foldi C."/>
            <person name="Dima B."/>
            <person name="Sanchez-Garcia M."/>
            <person name="Sanchez-Ramirez S."/>
            <person name="Szollosi G.J."/>
            <person name="Szarkandi J.G."/>
            <person name="Papp V."/>
            <person name="Albert L."/>
            <person name="Andreopoulos W."/>
            <person name="Angelini C."/>
            <person name="Antonin V."/>
            <person name="Barry K.W."/>
            <person name="Bougher N.L."/>
            <person name="Buchanan P."/>
            <person name="Buyck B."/>
            <person name="Bense V."/>
            <person name="Catcheside P."/>
            <person name="Chovatia M."/>
            <person name="Cooper J."/>
            <person name="Damon W."/>
            <person name="Desjardin D."/>
            <person name="Finy P."/>
            <person name="Geml J."/>
            <person name="Haridas S."/>
            <person name="Hughes K."/>
            <person name="Justo A."/>
            <person name="Karasinski D."/>
            <person name="Kautmanova I."/>
            <person name="Kiss B."/>
            <person name="Kocsube S."/>
            <person name="Kotiranta H."/>
            <person name="LaButti K.M."/>
            <person name="Lechner B.E."/>
            <person name="Liimatainen K."/>
            <person name="Lipzen A."/>
            <person name="Lukacs Z."/>
            <person name="Mihaltcheva S."/>
            <person name="Morgado L.N."/>
            <person name="Niskanen T."/>
            <person name="Noordeloos M.E."/>
            <person name="Ohm R.A."/>
            <person name="Ortiz-Santana B."/>
            <person name="Ovrebo C."/>
            <person name="Racz N."/>
            <person name="Riley R."/>
            <person name="Savchenko A."/>
            <person name="Shiryaev A."/>
            <person name="Soop K."/>
            <person name="Spirin V."/>
            <person name="Szebenyi C."/>
            <person name="Tomsovsky M."/>
            <person name="Tulloss R.E."/>
            <person name="Uehling J."/>
            <person name="Grigoriev I.V."/>
            <person name="Vagvolgyi C."/>
            <person name="Papp T."/>
            <person name="Martin F.M."/>
            <person name="Miettinen O."/>
            <person name="Hibbett D.S."/>
            <person name="Nagy L.G."/>
        </authorList>
    </citation>
    <scope>NUCLEOTIDE SEQUENCE [LARGE SCALE GENOMIC DNA]</scope>
    <source>
        <strain evidence="3 4">FP101781</strain>
    </source>
</reference>
<feature type="compositionally biased region" description="Pro residues" evidence="1">
    <location>
        <begin position="1261"/>
        <end position="1278"/>
    </location>
</feature>
<feature type="compositionally biased region" description="Low complexity" evidence="1">
    <location>
        <begin position="1314"/>
        <end position="1325"/>
    </location>
</feature>
<organism evidence="3 4">
    <name type="scientific">Coprinellus micaceus</name>
    <name type="common">Glistening ink-cap mushroom</name>
    <name type="synonym">Coprinus micaceus</name>
    <dbReference type="NCBI Taxonomy" id="71717"/>
    <lineage>
        <taxon>Eukaryota</taxon>
        <taxon>Fungi</taxon>
        <taxon>Dikarya</taxon>
        <taxon>Basidiomycota</taxon>
        <taxon>Agaricomycotina</taxon>
        <taxon>Agaricomycetes</taxon>
        <taxon>Agaricomycetidae</taxon>
        <taxon>Agaricales</taxon>
        <taxon>Agaricineae</taxon>
        <taxon>Psathyrellaceae</taxon>
        <taxon>Coprinellus</taxon>
    </lineage>
</organism>
<feature type="compositionally biased region" description="Pro residues" evidence="1">
    <location>
        <begin position="1130"/>
        <end position="1139"/>
    </location>
</feature>
<sequence length="1335" mass="146582">MNTTSGAGRSRISTEGWTLESLVMLSENFHPIERVKATGPHEDIQRAIIQYEEEGIPMIIEGWQEHEKWPKDLFTLDFFREHTPGDTIRVRNMHDLKDSTIPLDDFVAHCRAVPPCAPENESTRMYGKDAECPEDWKKYFETSEMLPSSLLWNGSTDYFRYRPKSALVETLMCYLGIGDTFTAAHKDLCASSGHNLMCYTENDGVSYWFMTKGSAAPDVEDFFRELGQELDHETHVVSLKQLKSAPFDVYIGRQALGDLVLVPPRSCHQVTSWSRMSLKGLSVALYHELPLYQRVCRFETYRIKSTIFHAVQRQTVELESVGWKRLRAKVSGGENVTDNQLLKTQEEGSVRTLTQVLKLFQYILSEEFHPGWKQMKRLDVETSTTPTAADLEISCDFCGCDIFQSFFECTSCKLPDGASYIICIRCYIEGRTCLCQSMQPMQVRSYQDLLQAQSKAIKVLAAYGNDSQPLSFGTEHRTLFLAACKLQRQRTENHTHTCVIDRTRSWGLNCRACHNSKCYDHLLTNYFLHPSDAILCHAYDEKMHGAYHKLHKEHRDGYPTQIDAIKECQRRGELPSAELAPFLRTHIAITHGLCRPVVFAKSSPGWHDNNVQDCDELGAGEIVTDVPEEPAKQPAKKVPPKTAKARKPLPSPSPSDTSRPATGMEVDSVPPAGERDSLAPSMASSRPVEKLKRATKGRQGTSSRGSVRSTRSSGRLAGKALTPTKPESLEPAYPESEATSRTSPEIPPIETTRADSPPRPPRLLKKRFVGGWSDAKGKAKATESLVPTPSASQAQEASDGFANELASALTRANNVTVDEEEYDQLEPSPQPEGPPRKRRGRAFKAAAAPKVTRKRKSSDAGTDGEGNGASEEVDELEPSRSPPPVDHRKKVKHAAPAPASNPSSATEPNYRKRKLASDDGSLYDQEEPRDASPFNPSASQPPSPALPKRKKQNSGEVNGKDATAKAQSGMIVKPEPTDMLNISDASIAWNLNDPTAMREHISRLVDEAVRRAVPAMQVSASVTPAPEGVGSAAISFIVNINPPHPPPQQVNLSIHSIWVQTSSSSSSTLGTEKGHRLPAAPSLPPKPVQSPETSISGRNTQQANTTTKTDSATTTSSSPPSKKVIYERPASPPSEPVPPGLTAIKKNPIPGLPSRPQGSLALAPSNQPRSRTLVPTRGNAGPAVGAFNRPGLNQRPNQPQPRTWSTPASAASASNTLNSYPHAGHSGHPPPAPYPQPYHGHDPRPTSGPHPSDPWSDVAPRYPPPPPWAQRPDPPPPGARMSFTANDVPLPPTHGRPWEHATPNVHPTAEYNQGHPPAGHYPGPHSYDPWARRDA</sequence>
<protein>
    <recommendedName>
        <fullName evidence="2">JmjC domain-containing protein</fullName>
    </recommendedName>
</protein>
<feature type="compositionally biased region" description="Polar residues" evidence="1">
    <location>
        <begin position="1090"/>
        <end position="1104"/>
    </location>
</feature>
<dbReference type="Proteomes" id="UP000298030">
    <property type="component" value="Unassembled WGS sequence"/>
</dbReference>
<feature type="compositionally biased region" description="Low complexity" evidence="1">
    <location>
        <begin position="894"/>
        <end position="905"/>
    </location>
</feature>
<evidence type="ECO:0000256" key="1">
    <source>
        <dbReference type="SAM" id="MobiDB-lite"/>
    </source>
</evidence>
<dbReference type="Pfam" id="PF02373">
    <property type="entry name" value="JmjC"/>
    <property type="match status" value="1"/>
</dbReference>
<feature type="compositionally biased region" description="Basic residues" evidence="1">
    <location>
        <begin position="634"/>
        <end position="647"/>
    </location>
</feature>
<gene>
    <name evidence="3" type="ORF">FA13DRAFT_1737305</name>
</gene>